<dbReference type="EMBL" id="OX459120">
    <property type="protein sequence ID" value="CAI9100954.1"/>
    <property type="molecule type" value="Genomic_DNA"/>
</dbReference>
<sequence length="141" mass="15629">MDNECKMDDGETPVVAIYRIPGEPAIVVNGLPPLPTDAADFSASDVLPGGDSKPPEKIKKSTGYGEWLVGREVQKSFGGHFYNGKVTKFDQDTGWYRVAYEDGDSEDLEWPELEAVLQPMDITVPLKTIAAKITRRQQKTR</sequence>
<protein>
    <submittedName>
        <fullName evidence="2">OLC1v1038145C1</fullName>
    </submittedName>
</protein>
<dbReference type="PANTHER" id="PTHR37384:SF1">
    <property type="entry name" value="OS01G0835600 PROTEIN"/>
    <property type="match status" value="1"/>
</dbReference>
<organism evidence="2 3">
    <name type="scientific">Oldenlandia corymbosa var. corymbosa</name>
    <dbReference type="NCBI Taxonomy" id="529605"/>
    <lineage>
        <taxon>Eukaryota</taxon>
        <taxon>Viridiplantae</taxon>
        <taxon>Streptophyta</taxon>
        <taxon>Embryophyta</taxon>
        <taxon>Tracheophyta</taxon>
        <taxon>Spermatophyta</taxon>
        <taxon>Magnoliopsida</taxon>
        <taxon>eudicotyledons</taxon>
        <taxon>Gunneridae</taxon>
        <taxon>Pentapetalae</taxon>
        <taxon>asterids</taxon>
        <taxon>lamiids</taxon>
        <taxon>Gentianales</taxon>
        <taxon>Rubiaceae</taxon>
        <taxon>Rubioideae</taxon>
        <taxon>Spermacoceae</taxon>
        <taxon>Hedyotis-Oldenlandia complex</taxon>
        <taxon>Oldenlandia</taxon>
    </lineage>
</organism>
<accession>A0AAV1CZ47</accession>
<dbReference type="InterPro" id="IPR047365">
    <property type="entry name" value="Tudor_AtPTM-like"/>
</dbReference>
<evidence type="ECO:0000313" key="3">
    <source>
        <dbReference type="Proteomes" id="UP001161247"/>
    </source>
</evidence>
<dbReference type="Pfam" id="PF21743">
    <property type="entry name" value="PTM_DIR17_Tudor"/>
    <property type="match status" value="1"/>
</dbReference>
<dbReference type="PANTHER" id="PTHR37384">
    <property type="entry name" value="OS01G0835600 PROTEIN"/>
    <property type="match status" value="1"/>
</dbReference>
<dbReference type="Proteomes" id="UP001161247">
    <property type="component" value="Chromosome 3"/>
</dbReference>
<name>A0AAV1CZ47_OLDCO</name>
<dbReference type="AlphaFoldDB" id="A0AAV1CZ47"/>
<evidence type="ECO:0000313" key="2">
    <source>
        <dbReference type="EMBL" id="CAI9100954.1"/>
    </source>
</evidence>
<feature type="domain" description="PTM/DIR17-like Tudor" evidence="1">
    <location>
        <begin position="70"/>
        <end position="117"/>
    </location>
</feature>
<dbReference type="CDD" id="cd20401">
    <property type="entry name" value="Tudor_AtPTM-like"/>
    <property type="match status" value="1"/>
</dbReference>
<dbReference type="SUPFAM" id="SSF63748">
    <property type="entry name" value="Tudor/PWWP/MBT"/>
    <property type="match status" value="1"/>
</dbReference>
<gene>
    <name evidence="2" type="ORF">OLC1_LOCUS10654</name>
</gene>
<dbReference type="Gene3D" id="2.30.30.140">
    <property type="match status" value="1"/>
</dbReference>
<keyword evidence="3" id="KW-1185">Reference proteome</keyword>
<reference evidence="2" key="1">
    <citation type="submission" date="2023-03" db="EMBL/GenBank/DDBJ databases">
        <authorList>
            <person name="Julca I."/>
        </authorList>
    </citation>
    <scope>NUCLEOTIDE SEQUENCE</scope>
</reference>
<proteinExistence type="predicted"/>
<evidence type="ECO:0000259" key="1">
    <source>
        <dbReference type="Pfam" id="PF21743"/>
    </source>
</evidence>